<dbReference type="InterPro" id="IPR029600">
    <property type="entry name" value="IFT81"/>
</dbReference>
<dbReference type="Gene3D" id="1.10.418.70">
    <property type="entry name" value="Intraflagellar transport protein 81, N-terminal domain"/>
    <property type="match status" value="1"/>
</dbReference>
<comment type="subcellular location">
    <subcellularLocation>
        <location evidence="1">Cell projection</location>
        <location evidence="1">Cilium</location>
    </subcellularLocation>
</comment>
<dbReference type="AlphaFoldDB" id="A0AAX4P0Z3"/>
<feature type="compositionally biased region" description="Basic and acidic residues" evidence="7">
    <location>
        <begin position="392"/>
        <end position="402"/>
    </location>
</feature>
<gene>
    <name evidence="9" type="ORF">HKI87_01g09610</name>
</gene>
<keyword evidence="5" id="KW-0966">Cell projection</keyword>
<accession>A0AAX4P0Z3</accession>
<name>A0AAX4P0Z3_9CHLO</name>
<dbReference type="GO" id="GO:0015631">
    <property type="term" value="F:tubulin binding"/>
    <property type="evidence" value="ECO:0007669"/>
    <property type="project" value="InterPro"/>
</dbReference>
<keyword evidence="3" id="KW-0175">Coiled coil</keyword>
<evidence type="ECO:0000256" key="1">
    <source>
        <dbReference type="ARBA" id="ARBA00004138"/>
    </source>
</evidence>
<dbReference type="GO" id="GO:0030992">
    <property type="term" value="C:intraciliary transport particle B"/>
    <property type="evidence" value="ECO:0007669"/>
    <property type="project" value="InterPro"/>
</dbReference>
<evidence type="ECO:0000313" key="10">
    <source>
        <dbReference type="Proteomes" id="UP001472866"/>
    </source>
</evidence>
<feature type="domain" description="IFT81 calponin homology" evidence="8">
    <location>
        <begin position="5"/>
        <end position="124"/>
    </location>
</feature>
<keyword evidence="10" id="KW-1185">Reference proteome</keyword>
<dbReference type="GO" id="GO:0060271">
    <property type="term" value="P:cilium assembly"/>
    <property type="evidence" value="ECO:0007669"/>
    <property type="project" value="InterPro"/>
</dbReference>
<dbReference type="Proteomes" id="UP001472866">
    <property type="component" value="Chromosome 01"/>
</dbReference>
<evidence type="ECO:0000256" key="2">
    <source>
        <dbReference type="ARBA" id="ARBA00022794"/>
    </source>
</evidence>
<evidence type="ECO:0000256" key="6">
    <source>
        <dbReference type="ARBA" id="ARBA00043983"/>
    </source>
</evidence>
<sequence length="678" mass="77696">MSSTDIQFIVQNLKSLLNFDLSLVSFSEKTSEQLLRLLVRTFSELSDIFAKQIRGHDDNLPSLAERCAQFLRSVKYQPSCDPQAFLDGLLQGDPDVVYPVFKWILHPSQRGTLGERAFVGYYLSDLHLPEDLLNDYDCLELRQQIKVLQQDFVSKHKQVTDLRQRGQDPKQVKKQIAKLDQEKELLHSKIDKTTTKVKSKVHRERLDELKEVCSALRRQHDEESYLRQAMEQQHYQFQVAEEKYNASFARLQEIKESIASSEVSSPESLLAQLQDETARNRESVNDRLPRETELKHKHLSILQYVLQESTQNEGWTERRLQELQRSNQEKQQDIRALEEKQRESMSKNAGDLQLVQQRQMASMVERKRIDLEGTVETLSQKKEKLAIEYEERLSQGDPHNNEGEEERTPEEVESLKRDVKRLTRRYQQLKASATELSAEMLVLERTQGLLFRAEGTGSEGSSELSRTAKQIGEVSVAKSEVDEMKSAQLEKISGLVHDINKSIKERKAKLAPQIKEFRALRATYKEAEEAYTRRKKENQANLNNFEARVGKLAGEERQLRSQVSKNETLFHLLNCSSKLLQTSQRRATNPTLADRILRKYEEKLGSQAALLKEYNGRASGLRQNHSASVDQAESMQGLLSVLEMKLGHLSRGNVGGASSPGHGAHQTFDTRGGNVLQF</sequence>
<evidence type="ECO:0000256" key="3">
    <source>
        <dbReference type="ARBA" id="ARBA00023054"/>
    </source>
</evidence>
<organism evidence="9 10">
    <name type="scientific">Chloropicon roscoffensis</name>
    <dbReference type="NCBI Taxonomy" id="1461544"/>
    <lineage>
        <taxon>Eukaryota</taxon>
        <taxon>Viridiplantae</taxon>
        <taxon>Chlorophyta</taxon>
        <taxon>Chloropicophyceae</taxon>
        <taxon>Chloropicales</taxon>
        <taxon>Chloropicaceae</taxon>
        <taxon>Chloropicon</taxon>
    </lineage>
</organism>
<dbReference type="GO" id="GO:0042073">
    <property type="term" value="P:intraciliary transport"/>
    <property type="evidence" value="ECO:0007669"/>
    <property type="project" value="InterPro"/>
</dbReference>
<dbReference type="InterPro" id="IPR043016">
    <property type="entry name" value="IFT81_N_sf"/>
</dbReference>
<proteinExistence type="inferred from homology"/>
<evidence type="ECO:0000259" key="8">
    <source>
        <dbReference type="Pfam" id="PF18383"/>
    </source>
</evidence>
<comment type="similarity">
    <text evidence="6">Belongs to the IFT81 family.</text>
</comment>
<dbReference type="Pfam" id="PF18383">
    <property type="entry name" value="IFT81_CH"/>
    <property type="match status" value="1"/>
</dbReference>
<dbReference type="GO" id="GO:0036064">
    <property type="term" value="C:ciliary basal body"/>
    <property type="evidence" value="ECO:0007669"/>
    <property type="project" value="TreeGrafter"/>
</dbReference>
<dbReference type="EMBL" id="CP151501">
    <property type="protein sequence ID" value="WZN59435.1"/>
    <property type="molecule type" value="Genomic_DNA"/>
</dbReference>
<evidence type="ECO:0000256" key="4">
    <source>
        <dbReference type="ARBA" id="ARBA00023069"/>
    </source>
</evidence>
<feature type="compositionally biased region" description="Basic and acidic residues" evidence="7">
    <location>
        <begin position="322"/>
        <end position="345"/>
    </location>
</feature>
<dbReference type="PANTHER" id="PTHR15614">
    <property type="entry name" value="INTRAFLAGELLAR TRANSPORT PROTEIN 81 HOMOLOG"/>
    <property type="match status" value="1"/>
</dbReference>
<keyword evidence="2" id="KW-0970">Cilium biogenesis/degradation</keyword>
<evidence type="ECO:0000256" key="5">
    <source>
        <dbReference type="ARBA" id="ARBA00023273"/>
    </source>
</evidence>
<feature type="region of interest" description="Disordered" evidence="7">
    <location>
        <begin position="322"/>
        <end position="352"/>
    </location>
</feature>
<dbReference type="InterPro" id="IPR041146">
    <property type="entry name" value="IFT81_CH"/>
</dbReference>
<evidence type="ECO:0000256" key="7">
    <source>
        <dbReference type="SAM" id="MobiDB-lite"/>
    </source>
</evidence>
<protein>
    <submittedName>
        <fullName evidence="9">Intraflagellar transport protein 81</fullName>
    </submittedName>
</protein>
<feature type="region of interest" description="Disordered" evidence="7">
    <location>
        <begin position="392"/>
        <end position="415"/>
    </location>
</feature>
<evidence type="ECO:0000313" key="9">
    <source>
        <dbReference type="EMBL" id="WZN59435.1"/>
    </source>
</evidence>
<keyword evidence="4" id="KW-0969">Cilium</keyword>
<reference evidence="9 10" key="1">
    <citation type="submission" date="2024-03" db="EMBL/GenBank/DDBJ databases">
        <title>Complete genome sequence of the green alga Chloropicon roscoffensis RCC1871.</title>
        <authorList>
            <person name="Lemieux C."/>
            <person name="Pombert J.-F."/>
            <person name="Otis C."/>
            <person name="Turmel M."/>
        </authorList>
    </citation>
    <scope>NUCLEOTIDE SEQUENCE [LARGE SCALE GENOMIC DNA]</scope>
    <source>
        <strain evidence="9 10">RCC1871</strain>
    </source>
</reference>
<dbReference type="PANTHER" id="PTHR15614:SF2">
    <property type="entry name" value="INTRAFLAGELLAR TRANSPORT PROTEIN 81 HOMOLOG"/>
    <property type="match status" value="1"/>
</dbReference>
<feature type="region of interest" description="Disordered" evidence="7">
    <location>
        <begin position="652"/>
        <end position="678"/>
    </location>
</feature>